<dbReference type="OrthoDB" id="7791006at2"/>
<evidence type="ECO:0000259" key="1">
    <source>
        <dbReference type="PROSITE" id="PS50104"/>
    </source>
</evidence>
<feature type="domain" description="TIR" evidence="1">
    <location>
        <begin position="14"/>
        <end position="149"/>
    </location>
</feature>
<evidence type="ECO:0000313" key="3">
    <source>
        <dbReference type="Proteomes" id="UP000023430"/>
    </source>
</evidence>
<accession>X7F5I7</accession>
<dbReference type="Proteomes" id="UP000023430">
    <property type="component" value="Unassembled WGS sequence"/>
</dbReference>
<evidence type="ECO:0000313" key="2">
    <source>
        <dbReference type="EMBL" id="ETX28025.1"/>
    </source>
</evidence>
<dbReference type="AlphaFoldDB" id="X7F5I7"/>
<dbReference type="SUPFAM" id="SSF52200">
    <property type="entry name" value="Toll/Interleukin receptor TIR domain"/>
    <property type="match status" value="1"/>
</dbReference>
<dbReference type="RefSeq" id="WP_156943866.1">
    <property type="nucleotide sequence ID" value="NZ_JAME01000024.1"/>
</dbReference>
<dbReference type="InterPro" id="IPR000157">
    <property type="entry name" value="TIR_dom"/>
</dbReference>
<sequence>RAPARAQSSADVTAGARVFLSFSSKDAAAADRIVAAFAAGAPEVRVFDFRRDIEIGVAYQREVDAALKRSDRALCLVSPDYMASGECLEELMVARLRNKRSGFGFLWPVYWRNVPDGLEEWIQILNYADCRECDSVRLETAVRALAAQLASRQGVR</sequence>
<proteinExistence type="predicted"/>
<dbReference type="PROSITE" id="PS50104">
    <property type="entry name" value="TIR"/>
    <property type="match status" value="1"/>
</dbReference>
<dbReference type="eggNOG" id="COG2110">
    <property type="taxonomic scope" value="Bacteria"/>
</dbReference>
<protein>
    <recommendedName>
        <fullName evidence="1">TIR domain-containing protein</fullName>
    </recommendedName>
</protein>
<dbReference type="InterPro" id="IPR035897">
    <property type="entry name" value="Toll_tir_struct_dom_sf"/>
</dbReference>
<dbReference type="Pfam" id="PF13676">
    <property type="entry name" value="TIR_2"/>
    <property type="match status" value="1"/>
</dbReference>
<dbReference type="GO" id="GO:0007165">
    <property type="term" value="P:signal transduction"/>
    <property type="evidence" value="ECO:0007669"/>
    <property type="project" value="InterPro"/>
</dbReference>
<dbReference type="EMBL" id="JAME01000024">
    <property type="protein sequence ID" value="ETX28025.1"/>
    <property type="molecule type" value="Genomic_DNA"/>
</dbReference>
<keyword evidence="3" id="KW-1185">Reference proteome</keyword>
<dbReference type="SMART" id="SM00255">
    <property type="entry name" value="TIR"/>
    <property type="match status" value="1"/>
</dbReference>
<comment type="caution">
    <text evidence="2">The sequence shown here is derived from an EMBL/GenBank/DDBJ whole genome shotgun (WGS) entry which is preliminary data.</text>
</comment>
<name>X7F5I7_9RHOB</name>
<gene>
    <name evidence="2" type="ORF">RISW2_10435</name>
</gene>
<feature type="non-terminal residue" evidence="2">
    <location>
        <position position="1"/>
    </location>
</feature>
<dbReference type="Gene3D" id="3.40.50.10140">
    <property type="entry name" value="Toll/interleukin-1 receptor homology (TIR) domain"/>
    <property type="match status" value="1"/>
</dbReference>
<reference evidence="2 3" key="1">
    <citation type="submission" date="2014-01" db="EMBL/GenBank/DDBJ databases">
        <title>Roseivivax isoporae LMG 25204 Genome Sequencing.</title>
        <authorList>
            <person name="Lai Q."/>
            <person name="Li G."/>
            <person name="Shao Z."/>
        </authorList>
    </citation>
    <scope>NUCLEOTIDE SEQUENCE [LARGE SCALE GENOMIC DNA]</scope>
    <source>
        <strain evidence="2 3">LMG 25204</strain>
    </source>
</reference>
<organism evidence="2 3">
    <name type="scientific">Roseivivax isoporae LMG 25204</name>
    <dbReference type="NCBI Taxonomy" id="1449351"/>
    <lineage>
        <taxon>Bacteria</taxon>
        <taxon>Pseudomonadati</taxon>
        <taxon>Pseudomonadota</taxon>
        <taxon>Alphaproteobacteria</taxon>
        <taxon>Rhodobacterales</taxon>
        <taxon>Roseobacteraceae</taxon>
        <taxon>Roseivivax</taxon>
    </lineage>
</organism>